<dbReference type="Proteomes" id="UP000266861">
    <property type="component" value="Unassembled WGS sequence"/>
</dbReference>
<protein>
    <submittedName>
        <fullName evidence="2">Uncharacterized protein</fullName>
    </submittedName>
</protein>
<comment type="caution">
    <text evidence="2">The sequence shown here is derived from an EMBL/GenBank/DDBJ whole genome shotgun (WGS) entry which is preliminary data.</text>
</comment>
<evidence type="ECO:0000256" key="1">
    <source>
        <dbReference type="SAM" id="Coils"/>
    </source>
</evidence>
<dbReference type="AlphaFoldDB" id="A0A397H0S5"/>
<feature type="coiled-coil region" evidence="1">
    <location>
        <begin position="994"/>
        <end position="1021"/>
    </location>
</feature>
<dbReference type="OrthoDB" id="2308997at2759"/>
<gene>
    <name evidence="2" type="ORF">Glove_421g102</name>
</gene>
<reference evidence="2 3" key="1">
    <citation type="submission" date="2018-08" db="EMBL/GenBank/DDBJ databases">
        <title>Genome and evolution of the arbuscular mycorrhizal fungus Diversispora epigaea (formerly Glomus versiforme) and its bacterial endosymbionts.</title>
        <authorList>
            <person name="Sun X."/>
            <person name="Fei Z."/>
            <person name="Harrison M."/>
        </authorList>
    </citation>
    <scope>NUCLEOTIDE SEQUENCE [LARGE SCALE GENOMIC DNA]</scope>
    <source>
        <strain evidence="2 3">IT104</strain>
    </source>
</reference>
<keyword evidence="3" id="KW-1185">Reference proteome</keyword>
<accession>A0A397H0S5</accession>
<proteinExistence type="predicted"/>
<organism evidence="2 3">
    <name type="scientific">Diversispora epigaea</name>
    <dbReference type="NCBI Taxonomy" id="1348612"/>
    <lineage>
        <taxon>Eukaryota</taxon>
        <taxon>Fungi</taxon>
        <taxon>Fungi incertae sedis</taxon>
        <taxon>Mucoromycota</taxon>
        <taxon>Glomeromycotina</taxon>
        <taxon>Glomeromycetes</taxon>
        <taxon>Diversisporales</taxon>
        <taxon>Diversisporaceae</taxon>
        <taxon>Diversispora</taxon>
    </lineage>
</organism>
<evidence type="ECO:0000313" key="3">
    <source>
        <dbReference type="Proteomes" id="UP000266861"/>
    </source>
</evidence>
<keyword evidence="1" id="KW-0175">Coiled coil</keyword>
<sequence>MPKHRQVQVRLIEIGSLIEDIHYGPFSRFWWEFPSIPNLQTRFPIRIGQKTHTHLNEHDFYITILNKGQIPEYLCQSDNFSAIETSATKAISKVYQDIFHNRTRYSDPIVIGWNNEKIINILSSNIDFYPFTCKLNEYEIFIYGLGSSTYLDWNKAGNGYKSSLIHTYMKRQAIFVSEIENDKCFIHIYQDFKLHKTFSGNTPNEVWKNSGFIQKYSGKQLFGLEDQIIQQKLNKFRIPRCLPHEWKNFDLMNNLYQYHLRRQSLANINWYNLFIRWNQNENNIIELNSELKLLYPPDYKFSNREIGAWFSMLRATGCFNITPWLQNESEYLFWTKSQNPAQEKLIFKNLFRTGFLISKPVLNYTQTFWKCFKNALNCNKKNRDGKRRILSIIANDFTYEELENNLQVSTHTIQESRKHAILNGFGCPPLEKPIIHRLKFKKEQIDQFENFFTRKDVVNMSSYQNHSKSGLPIMYLQDYKQSLWEKFSEEYPNGIRRTAFMTRLQRSRYVFQDNLGGLCSECNEYGYEIFASINTIINAHIEDENLKKTLIQKSHILRRYIRREYIKKLKIIFTGIPKHESCICHCLKYAFGTCNIQHIIICNTCKNIFDFFDQIKNFVNVEIHETLDDYMKKLISWMGHHARKLYLNTHVQVNLDELDENGAVLIVDYKMRILPQSAREIKSQFFGKRGWTLHSSLVYTKNISNNELDIQVFDHWSDDTGQDAWFTASSLHTVFENIDPKPKWITIISDNGPHYHCTELMLIIGHWNEWYNIVPRKWIFLEAGEAKTLIDSHHAQISHAIKRHVKLGNRIEKGNDIETAINEIAGTKVANIVPNRNQDKEKIGTIPGIKTGEAKTLIDSHHAQISHAIKRHVKLGNRIEKGNDIETAINEIAGTKVANIVPNRNQDKEKIGTIPGIKSYHEWTWPDQGENSGFICARILPGIGEWKKWSPVQIEKIQKERINEKPNPQYSTHSESSKKWILPIANRVDSGISLDDVNCELTELNQNISNLDENITNIERYEVFVLGWALNSNKNSKKEPWKQIKKNVKHILENMFHTGTANPNHKFSAQQMHEELIRLVQFGELEENDIPKISTIQNWITGFSRKWKEVMAIRELEEMENTRNT</sequence>
<name>A0A397H0S5_9GLOM</name>
<dbReference type="EMBL" id="PQFF01000373">
    <property type="protein sequence ID" value="RHZ54903.1"/>
    <property type="molecule type" value="Genomic_DNA"/>
</dbReference>
<evidence type="ECO:0000313" key="2">
    <source>
        <dbReference type="EMBL" id="RHZ54903.1"/>
    </source>
</evidence>